<evidence type="ECO:0008006" key="4">
    <source>
        <dbReference type="Google" id="ProtNLM"/>
    </source>
</evidence>
<feature type="region of interest" description="Disordered" evidence="1">
    <location>
        <begin position="38"/>
        <end position="57"/>
    </location>
</feature>
<feature type="non-terminal residue" evidence="2">
    <location>
        <position position="57"/>
    </location>
</feature>
<proteinExistence type="predicted"/>
<sequence>KCRTPLGWEGLENQVTTSPDVLKEYDQQMIVIRQKLKAANDRQKSYADKKRIEKEFQ</sequence>
<accession>A0AA38LK60</accession>
<feature type="non-terminal residue" evidence="2">
    <location>
        <position position="1"/>
    </location>
</feature>
<dbReference type="EMBL" id="JAHRHJ020000002">
    <property type="protein sequence ID" value="KAH9325445.1"/>
    <property type="molecule type" value="Genomic_DNA"/>
</dbReference>
<organism evidence="2 3">
    <name type="scientific">Taxus chinensis</name>
    <name type="common">Chinese yew</name>
    <name type="synonym">Taxus wallichiana var. chinensis</name>
    <dbReference type="NCBI Taxonomy" id="29808"/>
    <lineage>
        <taxon>Eukaryota</taxon>
        <taxon>Viridiplantae</taxon>
        <taxon>Streptophyta</taxon>
        <taxon>Embryophyta</taxon>
        <taxon>Tracheophyta</taxon>
        <taxon>Spermatophyta</taxon>
        <taxon>Pinopsida</taxon>
        <taxon>Pinidae</taxon>
        <taxon>Conifers II</taxon>
        <taxon>Cupressales</taxon>
        <taxon>Taxaceae</taxon>
        <taxon>Taxus</taxon>
    </lineage>
</organism>
<dbReference type="Proteomes" id="UP000824469">
    <property type="component" value="Unassembled WGS sequence"/>
</dbReference>
<evidence type="ECO:0000313" key="3">
    <source>
        <dbReference type="Proteomes" id="UP000824469"/>
    </source>
</evidence>
<keyword evidence="3" id="KW-1185">Reference proteome</keyword>
<comment type="caution">
    <text evidence="2">The sequence shown here is derived from an EMBL/GenBank/DDBJ whole genome shotgun (WGS) entry which is preliminary data.</text>
</comment>
<evidence type="ECO:0000256" key="1">
    <source>
        <dbReference type="SAM" id="MobiDB-lite"/>
    </source>
</evidence>
<reference evidence="2 3" key="1">
    <citation type="journal article" date="2021" name="Nat. Plants">
        <title>The Taxus genome provides insights into paclitaxel biosynthesis.</title>
        <authorList>
            <person name="Xiong X."/>
            <person name="Gou J."/>
            <person name="Liao Q."/>
            <person name="Li Y."/>
            <person name="Zhou Q."/>
            <person name="Bi G."/>
            <person name="Li C."/>
            <person name="Du R."/>
            <person name="Wang X."/>
            <person name="Sun T."/>
            <person name="Guo L."/>
            <person name="Liang H."/>
            <person name="Lu P."/>
            <person name="Wu Y."/>
            <person name="Zhang Z."/>
            <person name="Ro D.K."/>
            <person name="Shang Y."/>
            <person name="Huang S."/>
            <person name="Yan J."/>
        </authorList>
    </citation>
    <scope>NUCLEOTIDE SEQUENCE [LARGE SCALE GENOMIC DNA]</scope>
    <source>
        <strain evidence="2">Ta-2019</strain>
    </source>
</reference>
<name>A0AA38LK60_TAXCH</name>
<protein>
    <recommendedName>
        <fullName evidence="4">Reverse transcriptase domain-containing protein</fullName>
    </recommendedName>
</protein>
<dbReference type="AlphaFoldDB" id="A0AA38LK60"/>
<evidence type="ECO:0000313" key="2">
    <source>
        <dbReference type="EMBL" id="KAH9325445.1"/>
    </source>
</evidence>
<gene>
    <name evidence="2" type="ORF">KI387_005623</name>
</gene>